<protein>
    <submittedName>
        <fullName evidence="3">Uncharacterized protein</fullName>
    </submittedName>
</protein>
<organism evidence="2 3">
    <name type="scientific">Romanomermis culicivorax</name>
    <name type="common">Nematode worm</name>
    <dbReference type="NCBI Taxonomy" id="13658"/>
    <lineage>
        <taxon>Eukaryota</taxon>
        <taxon>Metazoa</taxon>
        <taxon>Ecdysozoa</taxon>
        <taxon>Nematoda</taxon>
        <taxon>Enoplea</taxon>
        <taxon>Dorylaimia</taxon>
        <taxon>Mermithida</taxon>
        <taxon>Mermithoidea</taxon>
        <taxon>Mermithidae</taxon>
        <taxon>Romanomermis</taxon>
    </lineage>
</organism>
<dbReference type="WBParaSite" id="nRc.2.0.1.t43580-RA">
    <property type="protein sequence ID" value="nRc.2.0.1.t43580-RA"/>
    <property type="gene ID" value="nRc.2.0.1.g43580"/>
</dbReference>
<accession>A0A915KZI1</accession>
<evidence type="ECO:0000256" key="1">
    <source>
        <dbReference type="SAM" id="MobiDB-lite"/>
    </source>
</evidence>
<dbReference type="AlphaFoldDB" id="A0A915KZI1"/>
<evidence type="ECO:0000313" key="2">
    <source>
        <dbReference type="Proteomes" id="UP000887565"/>
    </source>
</evidence>
<feature type="compositionally biased region" description="Basic and acidic residues" evidence="1">
    <location>
        <begin position="80"/>
        <end position="99"/>
    </location>
</feature>
<proteinExistence type="predicted"/>
<keyword evidence="2" id="KW-1185">Reference proteome</keyword>
<reference evidence="3" key="1">
    <citation type="submission" date="2022-11" db="UniProtKB">
        <authorList>
            <consortium name="WormBaseParasite"/>
        </authorList>
    </citation>
    <scope>IDENTIFICATION</scope>
</reference>
<dbReference type="Proteomes" id="UP000887565">
    <property type="component" value="Unplaced"/>
</dbReference>
<feature type="region of interest" description="Disordered" evidence="1">
    <location>
        <begin position="69"/>
        <end position="99"/>
    </location>
</feature>
<evidence type="ECO:0000313" key="3">
    <source>
        <dbReference type="WBParaSite" id="nRc.2.0.1.t43580-RA"/>
    </source>
</evidence>
<name>A0A915KZI1_ROMCU</name>
<sequence length="170" mass="19202">MSPKAVQNSKKAQSSLLIEITICGPDAFFERYDQTRRLGKGLVDSRRFLHFLVESSASLPNHTAWGVVKPRRKRRATPKAVDDTATKTRTTPDSRKESKVHALCEQAHQPTIPYKTVPPTFITIHCNALETLERDASDLKFIHSSIREGKYAKIHLDDSRVMTTMIDQTA</sequence>